<evidence type="ECO:0000259" key="5">
    <source>
        <dbReference type="PROSITE" id="PS51779"/>
    </source>
</evidence>
<feature type="domain" description="POTRA" evidence="5">
    <location>
        <begin position="199"/>
        <end position="273"/>
    </location>
</feature>
<dbReference type="Pfam" id="PF01103">
    <property type="entry name" value="Omp85"/>
    <property type="match status" value="1"/>
</dbReference>
<dbReference type="GO" id="GO:0019867">
    <property type="term" value="C:outer membrane"/>
    <property type="evidence" value="ECO:0007669"/>
    <property type="project" value="InterPro"/>
</dbReference>
<dbReference type="Proteomes" id="UP000244069">
    <property type="component" value="Unassembled WGS sequence"/>
</dbReference>
<dbReference type="RefSeq" id="WP_107977136.1">
    <property type="nucleotide sequence ID" value="NZ_BMEZ01000016.1"/>
</dbReference>
<dbReference type="InterPro" id="IPR010827">
    <property type="entry name" value="BamA/TamA_POTRA"/>
</dbReference>
<dbReference type="PROSITE" id="PS51779">
    <property type="entry name" value="POTRA"/>
    <property type="match status" value="1"/>
</dbReference>
<comment type="caution">
    <text evidence="6">The sequence shown here is derived from an EMBL/GenBank/DDBJ whole genome shotgun (WGS) entry which is preliminary data.</text>
</comment>
<name>A0A2T6AS79_9RHOB</name>
<dbReference type="OrthoDB" id="9769707at2"/>
<dbReference type="PANTHER" id="PTHR12815">
    <property type="entry name" value="SORTING AND ASSEMBLY MACHINERY SAMM50 PROTEIN FAMILY MEMBER"/>
    <property type="match status" value="1"/>
</dbReference>
<dbReference type="InterPro" id="IPR034746">
    <property type="entry name" value="POTRA"/>
</dbReference>
<sequence length="606" mass="65205">MPQHRLTALAAILCGALHAAPALALDDVTIRGIEDEELQGQLRSASSLVAFESEDAPTPQEVLSAARADYSRMLEVMYSTARYGAVIRISLDGREAADIPVLAAPDSFTNAVITIEPGRKFRFGRTEIGPRAPDTELPEDFASGEWARAPVVREAASSTVSSWEEAGYAKAAVTDQRVTARHADRLLDVMIRVEPGRQVTFGDITVSGDTSVSPARVRQMAGIPRGERFDPDAVEDAGTRLRKTGTFRSVVITESETVNPDDTLDFNIDLVDRPPRRIGGGIELTSTEGLALTGYWLHRNLLGGAERFRIDGSVSQIGGGDTDPDFRLTARGERPAVYGADTLFFIEGELAYLDEPDYLTRRAEVAVGVSQEFSDTLTGDLAVALSYSDVSDRYLGRDDDGDYPRREFTLLSLRGGLAWDRRDNQLDATEGTYLELNAEPFVDVTDAETIGARLDMDARAYRSFGADDRTVLAGRFQLGSLVGPDAEETPPEFLFYSGGSGTVRGQPYNSLDVDYGDVTLGGRSFAALSGELRVGVTENIGVVGFYDAGYVGGESFYDGKGSWHSGAGVGVRYDTVVGPVRLDVAGPVGGDTGEGIQLYLGIGQAF</sequence>
<organism evidence="6 7">
    <name type="scientific">Allosediminivita pacifica</name>
    <dbReference type="NCBI Taxonomy" id="1267769"/>
    <lineage>
        <taxon>Bacteria</taxon>
        <taxon>Pseudomonadati</taxon>
        <taxon>Pseudomonadota</taxon>
        <taxon>Alphaproteobacteria</taxon>
        <taxon>Rhodobacterales</taxon>
        <taxon>Paracoccaceae</taxon>
        <taxon>Allosediminivita</taxon>
    </lineage>
</organism>
<evidence type="ECO:0000256" key="4">
    <source>
        <dbReference type="SAM" id="SignalP"/>
    </source>
</evidence>
<keyword evidence="2" id="KW-1134">Transmembrane beta strand</keyword>
<dbReference type="Gene3D" id="2.40.160.50">
    <property type="entry name" value="membrane protein fhac: a member of the omp85/tpsb transporter family"/>
    <property type="match status" value="1"/>
</dbReference>
<keyword evidence="2" id="KW-0812">Transmembrane</keyword>
<evidence type="ECO:0000256" key="3">
    <source>
        <dbReference type="ARBA" id="ARBA00023136"/>
    </source>
</evidence>
<evidence type="ECO:0000256" key="2">
    <source>
        <dbReference type="ARBA" id="ARBA00022452"/>
    </source>
</evidence>
<dbReference type="InterPro" id="IPR000184">
    <property type="entry name" value="Bac_surfAg_D15"/>
</dbReference>
<dbReference type="InterPro" id="IPR039910">
    <property type="entry name" value="D15-like"/>
</dbReference>
<dbReference type="Gene3D" id="3.10.20.310">
    <property type="entry name" value="membrane protein fhac"/>
    <property type="match status" value="1"/>
</dbReference>
<comment type="subcellular location">
    <subcellularLocation>
        <location evidence="1">Membrane</location>
    </subcellularLocation>
</comment>
<reference evidence="6 7" key="1">
    <citation type="submission" date="2018-04" db="EMBL/GenBank/DDBJ databases">
        <title>Genomic Encyclopedia of Archaeal and Bacterial Type Strains, Phase II (KMG-II): from individual species to whole genera.</title>
        <authorList>
            <person name="Goeker M."/>
        </authorList>
    </citation>
    <scope>NUCLEOTIDE SEQUENCE [LARGE SCALE GENOMIC DNA]</scope>
    <source>
        <strain evidence="6 7">DSM 29329</strain>
    </source>
</reference>
<gene>
    <name evidence="6" type="ORF">C8N44_11538</name>
</gene>
<accession>A0A2T6AS79</accession>
<feature type="chain" id="PRO_5015642463" evidence="4">
    <location>
        <begin position="25"/>
        <end position="606"/>
    </location>
</feature>
<proteinExistence type="predicted"/>
<protein>
    <submittedName>
        <fullName evidence="6">Autotransporter secretion outer membrane protein TamA</fullName>
    </submittedName>
</protein>
<evidence type="ECO:0000313" key="7">
    <source>
        <dbReference type="Proteomes" id="UP000244069"/>
    </source>
</evidence>
<evidence type="ECO:0000313" key="6">
    <source>
        <dbReference type="EMBL" id="PTX46671.1"/>
    </source>
</evidence>
<keyword evidence="7" id="KW-1185">Reference proteome</keyword>
<dbReference type="Pfam" id="PF07244">
    <property type="entry name" value="POTRA"/>
    <property type="match status" value="1"/>
</dbReference>
<dbReference type="EMBL" id="QBKN01000015">
    <property type="protein sequence ID" value="PTX46671.1"/>
    <property type="molecule type" value="Genomic_DNA"/>
</dbReference>
<keyword evidence="3" id="KW-0472">Membrane</keyword>
<dbReference type="PANTHER" id="PTHR12815:SF42">
    <property type="entry name" value="BACTERIAL SURFACE ANTIGEN (D15) DOMAIN-CONTAINING PROTEIN"/>
    <property type="match status" value="1"/>
</dbReference>
<dbReference type="AlphaFoldDB" id="A0A2T6AS79"/>
<feature type="signal peptide" evidence="4">
    <location>
        <begin position="1"/>
        <end position="24"/>
    </location>
</feature>
<evidence type="ECO:0000256" key="1">
    <source>
        <dbReference type="ARBA" id="ARBA00004370"/>
    </source>
</evidence>
<keyword evidence="4" id="KW-0732">Signal</keyword>